<dbReference type="GeneID" id="106116718"/>
<reference evidence="3" key="1">
    <citation type="submission" date="2025-08" db="UniProtKB">
        <authorList>
            <consortium name="RefSeq"/>
        </authorList>
    </citation>
    <scope>IDENTIFICATION</scope>
</reference>
<protein>
    <submittedName>
        <fullName evidence="3">Uncharacterized protein LOC106116718</fullName>
    </submittedName>
</protein>
<evidence type="ECO:0000313" key="3">
    <source>
        <dbReference type="RefSeq" id="XP_013166121.1"/>
    </source>
</evidence>
<sequence>MSYLNNVRVILQHVSKPIDKVEQIVTTAIKYWQELTSCKQHLETVLVFACELAMYYNRCGSICTSEKLLHYVEASILDSLDEVNLDLAIGRLLEAQAQISDSSGPDTLSKMSAVQRHYVSISNNETTWTSRRYRSLLLRIGCCAGALLGGSGARALLLWRRARSALAAGLRPASALLAAHMYTLYVDTNSDDAEVNIDRIKHILGLQPTNEIQPQTTTHKIIQNTPKHTQIETMLKSSTFRRLQTSPSSPLMTSSFTMPEFLNHKENCQCYACLVPFSFIITARTCLLEASMYFRSNDYQIARNYFDGATEALKLSKDKLNKVIDKSNIEKYLCEIVKDFWNKEIKLIEIDMLLEETYFELSQNDFNNINFKLIRLDELSKEIKLNLYLENEINNLIIATSRLKRAIKKKQEDALEIEMEHLTLSPNTKLIKTPESKKLPIHSTNKVVKQNELPSINYKISKLNLDGEDYDEKEPIKEMKKPKFKIPEPIINRPILETMTPGPKILNSETTKLPKTSLKFETTTPLPKTRVKILLTQASQDQGTPVSKTEEFFTPSSTPAEQFFTPMSSMKTYTRKRSAIVKNLDNEFSTPKVDIQKENKPGVRTRRAVSSRLNKDQR</sequence>
<gene>
    <name evidence="3" type="primary">LOC106116718</name>
</gene>
<organism evidence="3">
    <name type="scientific">Papilio xuthus</name>
    <name type="common">Asian swallowtail butterfly</name>
    <dbReference type="NCBI Taxonomy" id="66420"/>
    <lineage>
        <taxon>Eukaryota</taxon>
        <taxon>Metazoa</taxon>
        <taxon>Ecdysozoa</taxon>
        <taxon>Arthropoda</taxon>
        <taxon>Hexapoda</taxon>
        <taxon>Insecta</taxon>
        <taxon>Pterygota</taxon>
        <taxon>Neoptera</taxon>
        <taxon>Endopterygota</taxon>
        <taxon>Lepidoptera</taxon>
        <taxon>Glossata</taxon>
        <taxon>Ditrysia</taxon>
        <taxon>Papilionoidea</taxon>
        <taxon>Papilionidae</taxon>
        <taxon>Papilioninae</taxon>
        <taxon>Papilio</taxon>
    </lineage>
</organism>
<accession>A0AAJ6Z6A1</accession>
<evidence type="ECO:0000256" key="1">
    <source>
        <dbReference type="SAM" id="MobiDB-lite"/>
    </source>
</evidence>
<dbReference type="Proteomes" id="UP000694872">
    <property type="component" value="Unplaced"/>
</dbReference>
<dbReference type="RefSeq" id="XP_013166121.1">
    <property type="nucleotide sequence ID" value="XM_013310667.1"/>
</dbReference>
<dbReference type="KEGG" id="pxu:106116718"/>
<keyword evidence="2" id="KW-0812">Transmembrane</keyword>
<dbReference type="AlphaFoldDB" id="A0AAJ6Z6A1"/>
<keyword evidence="2" id="KW-1133">Transmembrane helix</keyword>
<evidence type="ECO:0000256" key="2">
    <source>
        <dbReference type="SAM" id="Phobius"/>
    </source>
</evidence>
<name>A0AAJ6Z6A1_PAPXU</name>
<keyword evidence="2" id="KW-0472">Membrane</keyword>
<proteinExistence type="predicted"/>
<feature type="transmembrane region" description="Helical" evidence="2">
    <location>
        <begin position="136"/>
        <end position="159"/>
    </location>
</feature>
<feature type="region of interest" description="Disordered" evidence="1">
    <location>
        <begin position="592"/>
        <end position="618"/>
    </location>
</feature>